<proteinExistence type="predicted"/>
<evidence type="ECO:0000313" key="1">
    <source>
        <dbReference type="EMBL" id="BAT73761.1"/>
    </source>
</evidence>
<gene>
    <name evidence="1" type="primary">Vigan.01G128800</name>
    <name evidence="1" type="ORF">VIGAN_01128800</name>
</gene>
<sequence>MQLPIRKQTLILKRKEEILRKTTGISNKKRGCGWDTIVADPKLLVFLKSFPNTLPVCRHCCQKRKFWLVFFCFLMHAYIEKEESKMLKHKQKECMQPKMQ</sequence>
<dbReference type="PANTHER" id="PTHR12785:SF6">
    <property type="entry name" value="SPLICING FACTOR 3B SUBUNIT 2"/>
    <property type="match status" value="1"/>
</dbReference>
<name>A0A0S3QZM8_PHAAN</name>
<dbReference type="PANTHER" id="PTHR12785">
    <property type="entry name" value="SPLICING FACTOR 3B"/>
    <property type="match status" value="1"/>
</dbReference>
<protein>
    <submittedName>
        <fullName evidence="1">Uncharacterized protein</fullName>
    </submittedName>
</protein>
<organism evidence="1 2">
    <name type="scientific">Vigna angularis var. angularis</name>
    <dbReference type="NCBI Taxonomy" id="157739"/>
    <lineage>
        <taxon>Eukaryota</taxon>
        <taxon>Viridiplantae</taxon>
        <taxon>Streptophyta</taxon>
        <taxon>Embryophyta</taxon>
        <taxon>Tracheophyta</taxon>
        <taxon>Spermatophyta</taxon>
        <taxon>Magnoliopsida</taxon>
        <taxon>eudicotyledons</taxon>
        <taxon>Gunneridae</taxon>
        <taxon>Pentapetalae</taxon>
        <taxon>rosids</taxon>
        <taxon>fabids</taxon>
        <taxon>Fabales</taxon>
        <taxon>Fabaceae</taxon>
        <taxon>Papilionoideae</taxon>
        <taxon>50 kb inversion clade</taxon>
        <taxon>NPAAA clade</taxon>
        <taxon>indigoferoid/millettioid clade</taxon>
        <taxon>Phaseoleae</taxon>
        <taxon>Vigna</taxon>
    </lineage>
</organism>
<dbReference type="InterPro" id="IPR052584">
    <property type="entry name" value="U2_snRNP_Complex_Component"/>
</dbReference>
<dbReference type="AlphaFoldDB" id="A0A0S3QZM8"/>
<dbReference type="EMBL" id="AP015034">
    <property type="protein sequence ID" value="BAT73761.1"/>
    <property type="molecule type" value="Genomic_DNA"/>
</dbReference>
<dbReference type="Proteomes" id="UP000291084">
    <property type="component" value="Chromosome 1"/>
</dbReference>
<keyword evidence="2" id="KW-1185">Reference proteome</keyword>
<reference evidence="1 2" key="1">
    <citation type="journal article" date="2015" name="Sci. Rep.">
        <title>The power of single molecule real-time sequencing technology in the de novo assembly of a eukaryotic genome.</title>
        <authorList>
            <person name="Sakai H."/>
            <person name="Naito K."/>
            <person name="Ogiso-Tanaka E."/>
            <person name="Takahashi Y."/>
            <person name="Iseki K."/>
            <person name="Muto C."/>
            <person name="Satou K."/>
            <person name="Teruya K."/>
            <person name="Shiroma A."/>
            <person name="Shimoji M."/>
            <person name="Hirano T."/>
            <person name="Itoh T."/>
            <person name="Kaga A."/>
            <person name="Tomooka N."/>
        </authorList>
    </citation>
    <scope>NUCLEOTIDE SEQUENCE [LARGE SCALE GENOMIC DNA]</scope>
    <source>
        <strain evidence="2">cv. Shumari</strain>
    </source>
</reference>
<accession>A0A0S3QZM8</accession>
<evidence type="ECO:0000313" key="2">
    <source>
        <dbReference type="Proteomes" id="UP000291084"/>
    </source>
</evidence>